<gene>
    <name evidence="1" type="ORF">SAMN04488055_1262</name>
</gene>
<proteinExistence type="predicted"/>
<name>A0A1N6E2V8_9BACT</name>
<evidence type="ECO:0000313" key="2">
    <source>
        <dbReference type="Proteomes" id="UP000185003"/>
    </source>
</evidence>
<evidence type="ECO:0000313" key="1">
    <source>
        <dbReference type="EMBL" id="SIN77346.1"/>
    </source>
</evidence>
<sequence>MQRFLLILFICCAISCRKYNIDSLSQSSSGDGPTYHFADARVVRVEGCAEKPVLLEFLGGSWRSVFSMSFGFNANDEYWSFNVPDSLKAPGQELEVYFRPIHAKYWKVCSYIPPPNQIEFRTIKPALHWSEFEVIGITMDCWKAIVKIDPSFKYTYGTTVLLVNLPDSLKVIGKRAGGYLRYASMTERVKCNSAVNFKQVMINGLIAW</sequence>
<dbReference type="RefSeq" id="WP_143197355.1">
    <property type="nucleotide sequence ID" value="NZ_FSRA01000001.1"/>
</dbReference>
<accession>A0A1N6E2V8</accession>
<protein>
    <submittedName>
        <fullName evidence="1">Uncharacterized protein</fullName>
    </submittedName>
</protein>
<dbReference type="EMBL" id="FSRA01000001">
    <property type="protein sequence ID" value="SIN77346.1"/>
    <property type="molecule type" value="Genomic_DNA"/>
</dbReference>
<keyword evidence="2" id="KW-1185">Reference proteome</keyword>
<dbReference type="AlphaFoldDB" id="A0A1N6E2V8"/>
<dbReference type="STRING" id="536979.SAMN04488055_1262"/>
<organism evidence="1 2">
    <name type="scientific">Chitinophaga niabensis</name>
    <dbReference type="NCBI Taxonomy" id="536979"/>
    <lineage>
        <taxon>Bacteria</taxon>
        <taxon>Pseudomonadati</taxon>
        <taxon>Bacteroidota</taxon>
        <taxon>Chitinophagia</taxon>
        <taxon>Chitinophagales</taxon>
        <taxon>Chitinophagaceae</taxon>
        <taxon>Chitinophaga</taxon>
    </lineage>
</organism>
<dbReference type="Proteomes" id="UP000185003">
    <property type="component" value="Unassembled WGS sequence"/>
</dbReference>
<reference evidence="1 2" key="1">
    <citation type="submission" date="2016-11" db="EMBL/GenBank/DDBJ databases">
        <authorList>
            <person name="Jaros S."/>
            <person name="Januszkiewicz K."/>
            <person name="Wedrychowicz H."/>
        </authorList>
    </citation>
    <scope>NUCLEOTIDE SEQUENCE [LARGE SCALE GENOMIC DNA]</scope>
    <source>
        <strain evidence="1 2">DSM 24787</strain>
    </source>
</reference>